<gene>
    <name evidence="3" type="ORF">FGL95_15395</name>
</gene>
<proteinExistence type="inferred from homology"/>
<dbReference type="InterPro" id="IPR036291">
    <property type="entry name" value="NAD(P)-bd_dom_sf"/>
</dbReference>
<name>A0A848KC47_9NOCA</name>
<protein>
    <submittedName>
        <fullName evidence="3">SDR family NAD(P)-dependent oxidoreductase</fullName>
    </submittedName>
</protein>
<dbReference type="AlphaFoldDB" id="A0A848KC47"/>
<dbReference type="PRINTS" id="PR00081">
    <property type="entry name" value="GDHRDH"/>
</dbReference>
<dbReference type="GO" id="GO:0016491">
    <property type="term" value="F:oxidoreductase activity"/>
    <property type="evidence" value="ECO:0007669"/>
    <property type="project" value="UniProtKB-KW"/>
</dbReference>
<dbReference type="NCBIfam" id="NF004846">
    <property type="entry name" value="PRK06197.1"/>
    <property type="match status" value="1"/>
</dbReference>
<evidence type="ECO:0000313" key="3">
    <source>
        <dbReference type="EMBL" id="NMN96425.1"/>
    </source>
</evidence>
<dbReference type="PANTHER" id="PTHR24320">
    <property type="entry name" value="RETINOL DEHYDROGENASE"/>
    <property type="match status" value="1"/>
</dbReference>
<dbReference type="Pfam" id="PF00106">
    <property type="entry name" value="adh_short"/>
    <property type="match status" value="1"/>
</dbReference>
<dbReference type="SUPFAM" id="SSF51735">
    <property type="entry name" value="NAD(P)-binding Rossmann-fold domains"/>
    <property type="match status" value="1"/>
</dbReference>
<keyword evidence="2" id="KW-0560">Oxidoreductase</keyword>
<dbReference type="Gene3D" id="3.40.50.720">
    <property type="entry name" value="NAD(P)-binding Rossmann-like Domain"/>
    <property type="match status" value="1"/>
</dbReference>
<reference evidence="3 4" key="1">
    <citation type="submission" date="2019-05" db="EMBL/GenBank/DDBJ databases">
        <authorList>
            <person name="Lee S.D."/>
        </authorList>
    </citation>
    <scope>NUCLEOTIDE SEQUENCE [LARGE SCALE GENOMIC DNA]</scope>
    <source>
        <strain evidence="3 4">YC2-7</strain>
    </source>
</reference>
<sequence>MESKWTEKNIADQEGRTFIVTGANSGLGEVAARALVGAGATVVLACRNTDKADTVARSIGTRAVVAHLDLSDLSSVRKFAASVDSVDVLINNAGVMAIPQAKTVDGFEMQFGTNHLGHFALTGLLLGKLTDRVVTLSSGMHQFGSIDLDDPNFERRKYERWTAYNQSKLANLMFAYELQRRLTAAGSPLKSLAAHPGYAATGLQGKTETFQDRLLAIGNRVLAQSAEMGALPELYAATAPDAPAGRYIGPDGFQGQRGYPTVVGSTKKSKDEEVAAKLWDLSEKLTGVKFAF</sequence>
<dbReference type="PANTHER" id="PTHR24320:SF148">
    <property type="entry name" value="NAD(P)-BINDING ROSSMANN-FOLD SUPERFAMILY PROTEIN"/>
    <property type="match status" value="1"/>
</dbReference>
<keyword evidence="4" id="KW-1185">Reference proteome</keyword>
<comment type="caution">
    <text evidence="3">The sequence shown here is derived from an EMBL/GenBank/DDBJ whole genome shotgun (WGS) entry which is preliminary data.</text>
</comment>
<organism evidence="3 4">
    <name type="scientific">Antrihabitans stalactiti</name>
    <dbReference type="NCBI Taxonomy" id="2584121"/>
    <lineage>
        <taxon>Bacteria</taxon>
        <taxon>Bacillati</taxon>
        <taxon>Actinomycetota</taxon>
        <taxon>Actinomycetes</taxon>
        <taxon>Mycobacteriales</taxon>
        <taxon>Nocardiaceae</taxon>
        <taxon>Antrihabitans</taxon>
    </lineage>
</organism>
<dbReference type="EMBL" id="VCQU01000005">
    <property type="protein sequence ID" value="NMN96425.1"/>
    <property type="molecule type" value="Genomic_DNA"/>
</dbReference>
<evidence type="ECO:0000313" key="4">
    <source>
        <dbReference type="Proteomes" id="UP000535543"/>
    </source>
</evidence>
<dbReference type="InterPro" id="IPR002347">
    <property type="entry name" value="SDR_fam"/>
</dbReference>
<evidence type="ECO:0000256" key="2">
    <source>
        <dbReference type="ARBA" id="ARBA00023002"/>
    </source>
</evidence>
<dbReference type="Proteomes" id="UP000535543">
    <property type="component" value="Unassembled WGS sequence"/>
</dbReference>
<reference evidence="3 4" key="2">
    <citation type="submission" date="2020-06" db="EMBL/GenBank/DDBJ databases">
        <title>Antribacter stalactiti gen. nov., sp. nov., a new member of the family Nacardiaceae isolated from a cave.</title>
        <authorList>
            <person name="Kim I.S."/>
        </authorList>
    </citation>
    <scope>NUCLEOTIDE SEQUENCE [LARGE SCALE GENOMIC DNA]</scope>
    <source>
        <strain evidence="3 4">YC2-7</strain>
    </source>
</reference>
<comment type="similarity">
    <text evidence="1">Belongs to the short-chain dehydrogenases/reductases (SDR) family.</text>
</comment>
<evidence type="ECO:0000256" key="1">
    <source>
        <dbReference type="ARBA" id="ARBA00006484"/>
    </source>
</evidence>
<accession>A0A848KC47</accession>